<evidence type="ECO:0000313" key="2">
    <source>
        <dbReference type="Proteomes" id="UP000827976"/>
    </source>
</evidence>
<accession>A0ACB7U154</accession>
<organism evidence="1 2">
    <name type="scientific">Dioscorea alata</name>
    <name type="common">Purple yam</name>
    <dbReference type="NCBI Taxonomy" id="55571"/>
    <lineage>
        <taxon>Eukaryota</taxon>
        <taxon>Viridiplantae</taxon>
        <taxon>Streptophyta</taxon>
        <taxon>Embryophyta</taxon>
        <taxon>Tracheophyta</taxon>
        <taxon>Spermatophyta</taxon>
        <taxon>Magnoliopsida</taxon>
        <taxon>Liliopsida</taxon>
        <taxon>Dioscoreales</taxon>
        <taxon>Dioscoreaceae</taxon>
        <taxon>Dioscorea</taxon>
    </lineage>
</organism>
<keyword evidence="2" id="KW-1185">Reference proteome</keyword>
<sequence>MANRSIFMTCFILFLLFISFHVSTARPLNVIAEVTVKDQVQSTSAISQRWKEHLKPLFFNVLPRGNFPPSGPSKGTNEIQN</sequence>
<evidence type="ECO:0000313" key="1">
    <source>
        <dbReference type="EMBL" id="KAH7654051.1"/>
    </source>
</evidence>
<protein>
    <submittedName>
        <fullName evidence="1">Uncharacterized protein</fullName>
    </submittedName>
</protein>
<comment type="caution">
    <text evidence="1">The sequence shown here is derived from an EMBL/GenBank/DDBJ whole genome shotgun (WGS) entry which is preliminary data.</text>
</comment>
<reference evidence="2" key="1">
    <citation type="journal article" date="2022" name="Nat. Commun.">
        <title>Chromosome evolution and the genetic basis of agronomically important traits in greater yam.</title>
        <authorList>
            <person name="Bredeson J.V."/>
            <person name="Lyons J.B."/>
            <person name="Oniyinde I.O."/>
            <person name="Okereke N.R."/>
            <person name="Kolade O."/>
            <person name="Nnabue I."/>
            <person name="Nwadili C.O."/>
            <person name="Hribova E."/>
            <person name="Parker M."/>
            <person name="Nwogha J."/>
            <person name="Shu S."/>
            <person name="Carlson J."/>
            <person name="Kariba R."/>
            <person name="Muthemba S."/>
            <person name="Knop K."/>
            <person name="Barton G.J."/>
            <person name="Sherwood A.V."/>
            <person name="Lopez-Montes A."/>
            <person name="Asiedu R."/>
            <person name="Jamnadass R."/>
            <person name="Muchugi A."/>
            <person name="Goodstein D."/>
            <person name="Egesi C.N."/>
            <person name="Featherston J."/>
            <person name="Asfaw A."/>
            <person name="Simpson G.G."/>
            <person name="Dolezel J."/>
            <person name="Hendre P.S."/>
            <person name="Van Deynze A."/>
            <person name="Kumar P.L."/>
            <person name="Obidiegwu J.E."/>
            <person name="Bhattacharjee R."/>
            <person name="Rokhsar D.S."/>
        </authorList>
    </citation>
    <scope>NUCLEOTIDE SEQUENCE [LARGE SCALE GENOMIC DNA]</scope>
    <source>
        <strain evidence="2">cv. TDa95/00328</strain>
    </source>
</reference>
<name>A0ACB7U154_DIOAL</name>
<dbReference type="EMBL" id="CM037029">
    <property type="protein sequence ID" value="KAH7654051.1"/>
    <property type="molecule type" value="Genomic_DNA"/>
</dbReference>
<gene>
    <name evidence="1" type="ORF">IHE45_19G119200</name>
</gene>
<proteinExistence type="predicted"/>
<dbReference type="Proteomes" id="UP000827976">
    <property type="component" value="Chromosome 19"/>
</dbReference>